<dbReference type="RefSeq" id="WP_100985802.1">
    <property type="nucleotide sequence ID" value="NZ_CP025096.1"/>
</dbReference>
<dbReference type="Proteomes" id="UP000232883">
    <property type="component" value="Chromosome"/>
</dbReference>
<keyword evidence="1" id="KW-0732">Signal</keyword>
<feature type="chain" id="PRO_5014959814" evidence="1">
    <location>
        <begin position="22"/>
        <end position="171"/>
    </location>
</feature>
<keyword evidence="3" id="KW-1185">Reference proteome</keyword>
<accession>A0A2K8YRY0</accession>
<dbReference type="KEGG" id="spir:CWM47_00205"/>
<sequence length="171" mass="19399">MRTLILLTTCMLLATVATTQAQNQPKEATAWSDKRRLLPDKLRSLPVGLTLWHTNNPCVPVLESDTYVWKHSTMIRAEAGDLDLVEAGSFIWYDSTGWHPNMQYDAQLFAEKFNCPGGKLKSGKVYTFDKNWRFGKKLYGGDALWYIIARDKTGKLYKGYGLIETEGKTSL</sequence>
<reference evidence="2 3" key="1">
    <citation type="submission" date="2017-11" db="EMBL/GenBank/DDBJ databases">
        <title>Taxonomic description and genome sequences of Spirosoma HA7 sp. nov., isolated from pollen microhabitat of Corylus avellana.</title>
        <authorList>
            <person name="Ambika Manirajan B."/>
            <person name="Suarez C."/>
            <person name="Ratering S."/>
            <person name="Geissler-Plaum R."/>
            <person name="Cardinale M."/>
            <person name="Sylvia S."/>
        </authorList>
    </citation>
    <scope>NUCLEOTIDE SEQUENCE [LARGE SCALE GENOMIC DNA]</scope>
    <source>
        <strain evidence="2 3">HA7</strain>
    </source>
</reference>
<evidence type="ECO:0000256" key="1">
    <source>
        <dbReference type="SAM" id="SignalP"/>
    </source>
</evidence>
<name>A0A2K8YRY0_9BACT</name>
<dbReference type="OrthoDB" id="882231at2"/>
<evidence type="ECO:0000313" key="3">
    <source>
        <dbReference type="Proteomes" id="UP000232883"/>
    </source>
</evidence>
<dbReference type="AlphaFoldDB" id="A0A2K8YRY0"/>
<organism evidence="2 3">
    <name type="scientific">Spirosoma pollinicola</name>
    <dbReference type="NCBI Taxonomy" id="2057025"/>
    <lineage>
        <taxon>Bacteria</taxon>
        <taxon>Pseudomonadati</taxon>
        <taxon>Bacteroidota</taxon>
        <taxon>Cytophagia</taxon>
        <taxon>Cytophagales</taxon>
        <taxon>Cytophagaceae</taxon>
        <taxon>Spirosoma</taxon>
    </lineage>
</organism>
<proteinExistence type="predicted"/>
<feature type="signal peptide" evidence="1">
    <location>
        <begin position="1"/>
        <end position="21"/>
    </location>
</feature>
<evidence type="ECO:0000313" key="2">
    <source>
        <dbReference type="EMBL" id="AUD00376.1"/>
    </source>
</evidence>
<dbReference type="EMBL" id="CP025096">
    <property type="protein sequence ID" value="AUD00376.1"/>
    <property type="molecule type" value="Genomic_DNA"/>
</dbReference>
<protein>
    <submittedName>
        <fullName evidence="2">Uncharacterized protein</fullName>
    </submittedName>
</protein>
<gene>
    <name evidence="2" type="ORF">CWM47_00205</name>
</gene>